<dbReference type="SMART" id="SM00823">
    <property type="entry name" value="PKS_PP"/>
    <property type="match status" value="1"/>
</dbReference>
<dbReference type="Gene3D" id="1.10.1200.10">
    <property type="entry name" value="ACP-like"/>
    <property type="match status" value="1"/>
</dbReference>
<dbReference type="SMART" id="SM01294">
    <property type="entry name" value="PKS_PP_betabranch"/>
    <property type="match status" value="1"/>
</dbReference>
<dbReference type="AlphaFoldDB" id="F2LRH2"/>
<dbReference type="PROSITE" id="PS50075">
    <property type="entry name" value="CARRIER"/>
    <property type="match status" value="1"/>
</dbReference>
<keyword evidence="1" id="KW-0596">Phosphopantetheine</keyword>
<organism evidence="4 5">
    <name type="scientific">Burkholderia gladioli (strain BSR3)</name>
    <dbReference type="NCBI Taxonomy" id="999541"/>
    <lineage>
        <taxon>Bacteria</taxon>
        <taxon>Pseudomonadati</taxon>
        <taxon>Pseudomonadota</taxon>
        <taxon>Betaproteobacteria</taxon>
        <taxon>Burkholderiales</taxon>
        <taxon>Burkholderiaceae</taxon>
        <taxon>Burkholderia</taxon>
    </lineage>
</organism>
<geneLocation type="plasmid" evidence="4 5">
    <name>bgla_1p</name>
</geneLocation>
<evidence type="ECO:0000259" key="3">
    <source>
        <dbReference type="PROSITE" id="PS50075"/>
    </source>
</evidence>
<dbReference type="InterPro" id="IPR036736">
    <property type="entry name" value="ACP-like_sf"/>
</dbReference>
<proteinExistence type="predicted"/>
<sequence>MPIPSFPIVTMSTTFLSHQDAIQHWLVQRFAQLAEVPAQSIEVERPFADYQLDSAVAVTVSRELSEQLGRDLPITLFWEYPTIAALSAALVQPA</sequence>
<keyword evidence="4" id="KW-0614">Plasmid</keyword>
<protein>
    <submittedName>
        <fullName evidence="4">8-amino-7-oxononanoate synthase</fullName>
    </submittedName>
</protein>
<keyword evidence="5" id="KW-1185">Reference proteome</keyword>
<name>F2LRH2_BURGS</name>
<evidence type="ECO:0000256" key="2">
    <source>
        <dbReference type="ARBA" id="ARBA00022553"/>
    </source>
</evidence>
<dbReference type="Pfam" id="PF00550">
    <property type="entry name" value="PP-binding"/>
    <property type="match status" value="1"/>
</dbReference>
<accession>F2LRH2</accession>
<dbReference type="SUPFAM" id="SSF47336">
    <property type="entry name" value="ACP-like"/>
    <property type="match status" value="1"/>
</dbReference>
<dbReference type="Proteomes" id="UP000008316">
    <property type="component" value="Plasmid bgla_1p"/>
</dbReference>
<dbReference type="KEGG" id="bgd:bgla_1p0610"/>
<keyword evidence="2" id="KW-0597">Phosphoprotein</keyword>
<gene>
    <name evidence="4" type="ordered locus">bgla_1p0610</name>
</gene>
<reference evidence="4 5" key="1">
    <citation type="journal article" date="2011" name="J. Bacteriol.">
        <title>Complete genome sequence of Burkholderia gladioli BSR3.</title>
        <authorList>
            <person name="Seo Y.S."/>
            <person name="Lim J."/>
            <person name="Choi B.S."/>
            <person name="Kim H."/>
            <person name="Goo E."/>
            <person name="Lee B."/>
            <person name="Lim J.S."/>
            <person name="Choi I.Y."/>
            <person name="Moon J.S."/>
            <person name="Kim J."/>
            <person name="Hwang I."/>
        </authorList>
    </citation>
    <scope>NUCLEOTIDE SEQUENCE [LARGE SCALE GENOMIC DNA]</scope>
    <source>
        <strain evidence="5">BSR3</strain>
    </source>
</reference>
<dbReference type="HOGENOM" id="CLU_157807_0_1_4"/>
<evidence type="ECO:0000313" key="4">
    <source>
        <dbReference type="EMBL" id="AEA65466.1"/>
    </source>
</evidence>
<evidence type="ECO:0000256" key="1">
    <source>
        <dbReference type="ARBA" id="ARBA00022450"/>
    </source>
</evidence>
<evidence type="ECO:0000313" key="5">
    <source>
        <dbReference type="Proteomes" id="UP000008316"/>
    </source>
</evidence>
<dbReference type="InterPro" id="IPR009081">
    <property type="entry name" value="PP-bd_ACP"/>
</dbReference>
<dbReference type="GO" id="GO:0031177">
    <property type="term" value="F:phosphopantetheine binding"/>
    <property type="evidence" value="ECO:0007669"/>
    <property type="project" value="InterPro"/>
</dbReference>
<dbReference type="InterPro" id="IPR020806">
    <property type="entry name" value="PKS_PP-bd"/>
</dbReference>
<feature type="domain" description="Carrier" evidence="3">
    <location>
        <begin position="17"/>
        <end position="94"/>
    </location>
</feature>
<dbReference type="EMBL" id="CP002601">
    <property type="protein sequence ID" value="AEA65466.1"/>
    <property type="molecule type" value="Genomic_DNA"/>
</dbReference>